<reference evidence="1 2" key="1">
    <citation type="journal article" date="2009" name="PLoS ONE">
        <title>Methylobacterium genome sequences: a reference blueprint to investigate microbial metabolism of C1 compounds from natural and industrial sources.</title>
        <authorList>
            <person name="Vuilleumier S."/>
            <person name="Chistoserdova L."/>
            <person name="Lee M.-C."/>
            <person name="Bringel F."/>
            <person name="Lajus A."/>
            <person name="Zhou Y."/>
            <person name="Gourion B."/>
            <person name="Barbe V."/>
            <person name="Chang J."/>
            <person name="Cruveiller S."/>
            <person name="Dossat C."/>
            <person name="Gillett W."/>
            <person name="Gruffaz C."/>
            <person name="Haugen E."/>
            <person name="Hourcade E."/>
            <person name="Levy R."/>
            <person name="Mangenot S."/>
            <person name="Muller E."/>
            <person name="Nadalig T."/>
            <person name="Pagni M."/>
            <person name="Penny C."/>
            <person name="Peyraud R."/>
            <person name="Robinson D.G."/>
            <person name="Roche D."/>
            <person name="Rouy Z."/>
            <person name="Saenampechek C."/>
            <person name="Salvignol G."/>
            <person name="Vallenet D."/>
            <person name="Wu Z."/>
            <person name="Marx C.J."/>
            <person name="Vorholt J.A."/>
            <person name="Olson M.V."/>
            <person name="Kaul R."/>
            <person name="Weissenbach J."/>
            <person name="Medigue C."/>
            <person name="Lidstrom M.E."/>
        </authorList>
    </citation>
    <scope>NUCLEOTIDE SEQUENCE [LARGE SCALE GENOMIC DNA]</scope>
    <source>
        <strain evidence="2">ATCC 14718 / DSM 1338 / JCM 2805 / NCIMB 9133 / AM1</strain>
    </source>
</reference>
<dbReference type="Proteomes" id="UP000009081">
    <property type="component" value="Plasmid p3META1"/>
</dbReference>
<geneLocation type="plasmid" evidence="1 2">
    <name>p3META1</name>
</geneLocation>
<evidence type="ECO:0000313" key="2">
    <source>
        <dbReference type="Proteomes" id="UP000009081"/>
    </source>
</evidence>
<evidence type="ECO:0000313" key="1">
    <source>
        <dbReference type="EMBL" id="ACS44189.1"/>
    </source>
</evidence>
<accession>C5B6V7</accession>
<keyword evidence="2" id="KW-1185">Reference proteome</keyword>
<dbReference type="RefSeq" id="WP_012753503.1">
    <property type="nucleotide sequence ID" value="NC_012810.1"/>
</dbReference>
<organism evidence="1 2">
    <name type="scientific">Methylorubrum extorquens (strain ATCC 14718 / DSM 1338 / JCM 2805 / NCIMB 9133 / AM1)</name>
    <name type="common">Methylobacterium extorquens</name>
    <dbReference type="NCBI Taxonomy" id="272630"/>
    <lineage>
        <taxon>Bacteria</taxon>
        <taxon>Pseudomonadati</taxon>
        <taxon>Pseudomonadota</taxon>
        <taxon>Alphaproteobacteria</taxon>
        <taxon>Hyphomicrobiales</taxon>
        <taxon>Methylobacteriaceae</taxon>
        <taxon>Methylorubrum</taxon>
    </lineage>
</organism>
<protein>
    <submittedName>
        <fullName evidence="1">Uncharacterized protein</fullName>
    </submittedName>
</protein>
<dbReference type="EMBL" id="CP001514">
    <property type="protein sequence ID" value="ACS44189.1"/>
    <property type="molecule type" value="Genomic_DNA"/>
</dbReference>
<sequence>MPDSDMRIRLLEERIARLEGRESAVQAILGAVARTVAQTDVRSVEDVVRRIENWERFFEPAFTASLSSDHNEFDAIKQEARLSTLRYFFEQARGALPEEQPSTGNS</sequence>
<gene>
    <name evidence="1" type="ordered locus">MexAM1_p3METAp0013</name>
</gene>
<dbReference type="KEGG" id="mea:Mex_p30013"/>
<dbReference type="HOGENOM" id="CLU_2220023_0_0_5"/>
<keyword evidence="1" id="KW-0614">Plasmid</keyword>
<proteinExistence type="predicted"/>
<dbReference type="AlphaFoldDB" id="C5B6V7"/>
<name>C5B6V7_METEA</name>